<dbReference type="SUPFAM" id="SSF46785">
    <property type="entry name" value="Winged helix' DNA-binding domain"/>
    <property type="match status" value="1"/>
</dbReference>
<name>A0A2N0Z5J3_9BACI</name>
<dbReference type="RefSeq" id="WP_101176250.1">
    <property type="nucleotide sequence ID" value="NZ_PISE01000011.1"/>
</dbReference>
<protein>
    <submittedName>
        <fullName evidence="5">MarR family transcriptional regulator</fullName>
    </submittedName>
</protein>
<evidence type="ECO:0000256" key="1">
    <source>
        <dbReference type="ARBA" id="ARBA00023015"/>
    </source>
</evidence>
<dbReference type="OrthoDB" id="9799747at2"/>
<comment type="caution">
    <text evidence="5">The sequence shown here is derived from an EMBL/GenBank/DDBJ whole genome shotgun (WGS) entry which is preliminary data.</text>
</comment>
<dbReference type="PANTHER" id="PTHR42756">
    <property type="entry name" value="TRANSCRIPTIONAL REGULATOR, MARR"/>
    <property type="match status" value="1"/>
</dbReference>
<dbReference type="InterPro" id="IPR036388">
    <property type="entry name" value="WH-like_DNA-bd_sf"/>
</dbReference>
<keyword evidence="6" id="KW-1185">Reference proteome</keyword>
<dbReference type="InterPro" id="IPR036390">
    <property type="entry name" value="WH_DNA-bd_sf"/>
</dbReference>
<dbReference type="Gene3D" id="1.10.10.10">
    <property type="entry name" value="Winged helix-like DNA-binding domain superfamily/Winged helix DNA-binding domain"/>
    <property type="match status" value="1"/>
</dbReference>
<dbReference type="PROSITE" id="PS01117">
    <property type="entry name" value="HTH_MARR_1"/>
    <property type="match status" value="1"/>
</dbReference>
<dbReference type="InterPro" id="IPR023187">
    <property type="entry name" value="Tscrpt_reg_MarR-type_CS"/>
</dbReference>
<dbReference type="GO" id="GO:0003677">
    <property type="term" value="F:DNA binding"/>
    <property type="evidence" value="ECO:0007669"/>
    <property type="project" value="UniProtKB-KW"/>
</dbReference>
<dbReference type="PRINTS" id="PR00598">
    <property type="entry name" value="HTHMARR"/>
</dbReference>
<evidence type="ECO:0000313" key="6">
    <source>
        <dbReference type="Proteomes" id="UP000233375"/>
    </source>
</evidence>
<dbReference type="Pfam" id="PF01047">
    <property type="entry name" value="MarR"/>
    <property type="match status" value="1"/>
</dbReference>
<dbReference type="Proteomes" id="UP000233375">
    <property type="component" value="Unassembled WGS sequence"/>
</dbReference>
<evidence type="ECO:0000259" key="4">
    <source>
        <dbReference type="PROSITE" id="PS50995"/>
    </source>
</evidence>
<dbReference type="PANTHER" id="PTHR42756:SF1">
    <property type="entry name" value="TRANSCRIPTIONAL REPRESSOR OF EMRAB OPERON"/>
    <property type="match status" value="1"/>
</dbReference>
<evidence type="ECO:0000313" key="5">
    <source>
        <dbReference type="EMBL" id="PKG24773.1"/>
    </source>
</evidence>
<evidence type="ECO:0000256" key="2">
    <source>
        <dbReference type="ARBA" id="ARBA00023125"/>
    </source>
</evidence>
<gene>
    <name evidence="5" type="ORF">CWS01_05870</name>
</gene>
<organism evidence="5 6">
    <name type="scientific">Niallia nealsonii</name>
    <dbReference type="NCBI Taxonomy" id="115979"/>
    <lineage>
        <taxon>Bacteria</taxon>
        <taxon>Bacillati</taxon>
        <taxon>Bacillota</taxon>
        <taxon>Bacilli</taxon>
        <taxon>Bacillales</taxon>
        <taxon>Bacillaceae</taxon>
        <taxon>Niallia</taxon>
    </lineage>
</organism>
<evidence type="ECO:0000256" key="3">
    <source>
        <dbReference type="ARBA" id="ARBA00023163"/>
    </source>
</evidence>
<dbReference type="InterPro" id="IPR000835">
    <property type="entry name" value="HTH_MarR-typ"/>
</dbReference>
<sequence length="142" mass="16140">MKIKCTNLPYLVLMQTSKALQEHMKLELAKSKLSITEFSVLEVLCHMEKSTIQQIGSKILISSGSMTYVIDKLEQRGLLIRSACPDDRRVIHVALTDDGNKLMDNIMPKHQELVNYLLGSLNNDEAEMLVTLLKKINKRVEN</sequence>
<keyword evidence="1" id="KW-0805">Transcription regulation</keyword>
<reference evidence="5 6" key="1">
    <citation type="journal article" date="2003" name="Int. J. Syst. Evol. Microbiol.">
        <title>Bacillus nealsonii sp. nov., isolated from a spacecraft-assembly facility, whose spores are gamma-radiation resistant.</title>
        <authorList>
            <person name="Venkateswaran K."/>
            <person name="Kempf M."/>
            <person name="Chen F."/>
            <person name="Satomi M."/>
            <person name="Nicholson W."/>
            <person name="Kern R."/>
        </authorList>
    </citation>
    <scope>NUCLEOTIDE SEQUENCE [LARGE SCALE GENOMIC DNA]</scope>
    <source>
        <strain evidence="5 6">FO-92</strain>
    </source>
</reference>
<feature type="domain" description="HTH marR-type" evidence="4">
    <location>
        <begin position="6"/>
        <end position="138"/>
    </location>
</feature>
<proteinExistence type="predicted"/>
<dbReference type="EMBL" id="PISE01000011">
    <property type="protein sequence ID" value="PKG24773.1"/>
    <property type="molecule type" value="Genomic_DNA"/>
</dbReference>
<accession>A0A2N0Z5J3</accession>
<dbReference type="AlphaFoldDB" id="A0A2N0Z5J3"/>
<dbReference type="GO" id="GO:0003700">
    <property type="term" value="F:DNA-binding transcription factor activity"/>
    <property type="evidence" value="ECO:0007669"/>
    <property type="project" value="InterPro"/>
</dbReference>
<keyword evidence="2" id="KW-0238">DNA-binding</keyword>
<keyword evidence="3" id="KW-0804">Transcription</keyword>
<dbReference type="PROSITE" id="PS50995">
    <property type="entry name" value="HTH_MARR_2"/>
    <property type="match status" value="1"/>
</dbReference>
<dbReference type="SMART" id="SM00347">
    <property type="entry name" value="HTH_MARR"/>
    <property type="match status" value="1"/>
</dbReference>